<dbReference type="Proteomes" id="UP000332515">
    <property type="component" value="Unassembled WGS sequence"/>
</dbReference>
<dbReference type="GO" id="GO:0016787">
    <property type="term" value="F:hydrolase activity"/>
    <property type="evidence" value="ECO:0007669"/>
    <property type="project" value="InterPro"/>
</dbReference>
<feature type="domain" description="Hydantoinase A/oxoprolinase" evidence="1">
    <location>
        <begin position="67"/>
        <end position="246"/>
    </location>
</feature>
<dbReference type="InterPro" id="IPR002756">
    <property type="entry name" value="MfnF"/>
</dbReference>
<dbReference type="InterPro" id="IPR043129">
    <property type="entry name" value="ATPase_NBD"/>
</dbReference>
<dbReference type="Pfam" id="PF01968">
    <property type="entry name" value="Hydantoinase_A"/>
    <property type="match status" value="1"/>
</dbReference>
<dbReference type="Gene3D" id="3.30.420.40">
    <property type="match status" value="1"/>
</dbReference>
<keyword evidence="3" id="KW-1185">Reference proteome</keyword>
<protein>
    <submittedName>
        <fullName evidence="2">H4MPT-linked C1 transfer pathway protein</fullName>
    </submittedName>
</protein>
<accession>A0A6A7XXG7</accession>
<evidence type="ECO:0000313" key="3">
    <source>
        <dbReference type="Proteomes" id="UP000332515"/>
    </source>
</evidence>
<dbReference type="AlphaFoldDB" id="A0A6A7XXG7"/>
<dbReference type="NCBIfam" id="TIGR03123">
    <property type="entry name" value="one_C_unchar_1"/>
    <property type="match status" value="1"/>
</dbReference>
<evidence type="ECO:0000259" key="1">
    <source>
        <dbReference type="Pfam" id="PF01968"/>
    </source>
</evidence>
<name>A0A6A7XXG7_9HYPH</name>
<dbReference type="SUPFAM" id="SSF53067">
    <property type="entry name" value="Actin-like ATPase domain"/>
    <property type="match status" value="1"/>
</dbReference>
<evidence type="ECO:0000313" key="2">
    <source>
        <dbReference type="EMBL" id="MQT11095.1"/>
    </source>
</evidence>
<sequence length="348" mass="36351">MPHGWQGRTIVGLDVGGAHTKGALARDGRIEDVVQIATPLWQGLHHLDDALASVRQRFAATGSPAFAVTVTAELTDAFASRRDGISQLADRLAAALGPETIIYAGPKGFLPIADAADHVAAVASANWHATAALVGRTCPNALLVDIGSTTADLIPIVDARPAAQGYGDAERLASGELLYTGATRTFVMAIADRVPFAGRWQPLMNEYFASMADVRRITGELPEGVDQHATADGRGKSLAESRARLARMVGYDAADAREADWLRLAHYLGERQLGSLFDAASLVLSHGTVADDAPIVGAGIGDFLSRALAHRLGRRWISLAETIPVAPAAAPWAARAAPAVAVALLAGG</sequence>
<dbReference type="Gene3D" id="3.30.420.190">
    <property type="entry name" value="conserved archaeal protein q6m145"/>
    <property type="match status" value="1"/>
</dbReference>
<reference evidence="2 3" key="1">
    <citation type="submission" date="2019-09" db="EMBL/GenBank/DDBJ databases">
        <title>Segnochrobactrum spirostomi gen. nov., sp. nov., isolated from the ciliate Spirostomum cf. yagiui and description of a novel family, Segnochrobactraceae fam. nov. within the order Rhizobiales of the class Alphaproteobacteria.</title>
        <authorList>
            <person name="Akter S."/>
            <person name="Shazib S.U.A."/>
            <person name="Shin M.K."/>
        </authorList>
    </citation>
    <scope>NUCLEOTIDE SEQUENCE [LARGE SCALE GENOMIC DNA]</scope>
    <source>
        <strain evidence="2 3">Sp-1</strain>
    </source>
</reference>
<dbReference type="InterPro" id="IPR002821">
    <property type="entry name" value="Hydantoinase_A"/>
</dbReference>
<gene>
    <name evidence="2" type="ORF">F0357_00055</name>
</gene>
<comment type="caution">
    <text evidence="2">The sequence shown here is derived from an EMBL/GenBank/DDBJ whole genome shotgun (WGS) entry which is preliminary data.</text>
</comment>
<proteinExistence type="predicted"/>
<organism evidence="2 3">
    <name type="scientific">Segnochrobactrum spirostomi</name>
    <dbReference type="NCBI Taxonomy" id="2608987"/>
    <lineage>
        <taxon>Bacteria</taxon>
        <taxon>Pseudomonadati</taxon>
        <taxon>Pseudomonadota</taxon>
        <taxon>Alphaproteobacteria</taxon>
        <taxon>Hyphomicrobiales</taxon>
        <taxon>Segnochrobactraceae</taxon>
        <taxon>Segnochrobactrum</taxon>
    </lineage>
</organism>
<dbReference type="EMBL" id="VWNA01000001">
    <property type="protein sequence ID" value="MQT11095.1"/>
    <property type="molecule type" value="Genomic_DNA"/>
</dbReference>